<gene>
    <name evidence="12" type="ORF">PhCBS80983_g05724</name>
</gene>
<dbReference type="CDD" id="cd00207">
    <property type="entry name" value="fer2"/>
    <property type="match status" value="1"/>
</dbReference>
<evidence type="ECO:0000256" key="5">
    <source>
        <dbReference type="ARBA" id="ARBA00022723"/>
    </source>
</evidence>
<evidence type="ECO:0000259" key="11">
    <source>
        <dbReference type="PROSITE" id="PS51085"/>
    </source>
</evidence>
<comment type="caution">
    <text evidence="12">The sequence shown here is derived from an EMBL/GenBank/DDBJ whole genome shotgun (WGS) entry which is preliminary data.</text>
</comment>
<evidence type="ECO:0000256" key="4">
    <source>
        <dbReference type="ARBA" id="ARBA00022714"/>
    </source>
</evidence>
<dbReference type="PANTHER" id="PTHR23426:SF65">
    <property type="entry name" value="FERREDOXIN-2, MITOCHONDRIAL"/>
    <property type="match status" value="1"/>
</dbReference>
<dbReference type="EMBL" id="QEAQ01000136">
    <property type="protein sequence ID" value="TPX54823.1"/>
    <property type="molecule type" value="Genomic_DNA"/>
</dbReference>
<evidence type="ECO:0000256" key="6">
    <source>
        <dbReference type="ARBA" id="ARBA00022982"/>
    </source>
</evidence>
<comment type="cofactor">
    <cofactor evidence="10">
        <name>[2Fe-2S] cluster</name>
        <dbReference type="ChEBI" id="CHEBI:190135"/>
    </cofactor>
</comment>
<protein>
    <recommendedName>
        <fullName evidence="11">2Fe-2S ferredoxin-type domain-containing protein</fullName>
    </recommendedName>
</protein>
<dbReference type="InterPro" id="IPR012675">
    <property type="entry name" value="Beta-grasp_dom_sf"/>
</dbReference>
<dbReference type="InterPro" id="IPR001041">
    <property type="entry name" value="2Fe-2S_ferredoxin-type"/>
</dbReference>
<dbReference type="PROSITE" id="PS00814">
    <property type="entry name" value="ADX"/>
    <property type="match status" value="1"/>
</dbReference>
<dbReference type="PANTHER" id="PTHR23426">
    <property type="entry name" value="FERREDOXIN/ADRENODOXIN"/>
    <property type="match status" value="1"/>
</dbReference>
<accession>A0A507DSW7</accession>
<dbReference type="InterPro" id="IPR001055">
    <property type="entry name" value="Adrenodoxin-like"/>
</dbReference>
<dbReference type="GO" id="GO:0051537">
    <property type="term" value="F:2 iron, 2 sulfur cluster binding"/>
    <property type="evidence" value="ECO:0007669"/>
    <property type="project" value="UniProtKB-KW"/>
</dbReference>
<dbReference type="GO" id="GO:0009055">
    <property type="term" value="F:electron transfer activity"/>
    <property type="evidence" value="ECO:0007669"/>
    <property type="project" value="TreeGrafter"/>
</dbReference>
<keyword evidence="8" id="KW-0411">Iron-sulfur</keyword>
<feature type="domain" description="2Fe-2S ferredoxin-type" evidence="11">
    <location>
        <begin position="60"/>
        <end position="162"/>
    </location>
</feature>
<evidence type="ECO:0000256" key="3">
    <source>
        <dbReference type="ARBA" id="ARBA00022448"/>
    </source>
</evidence>
<dbReference type="Pfam" id="PF00111">
    <property type="entry name" value="Fer2"/>
    <property type="match status" value="1"/>
</dbReference>
<dbReference type="GO" id="GO:0046872">
    <property type="term" value="F:metal ion binding"/>
    <property type="evidence" value="ECO:0007669"/>
    <property type="project" value="UniProtKB-KW"/>
</dbReference>
<dbReference type="FunFam" id="3.10.20.30:FF:000013">
    <property type="entry name" value="Adrenodoxin, mitochondrial"/>
    <property type="match status" value="1"/>
</dbReference>
<keyword evidence="5" id="KW-0479">Metal-binding</keyword>
<proteinExistence type="inferred from homology"/>
<reference evidence="12 13" key="1">
    <citation type="journal article" date="2019" name="Sci. Rep.">
        <title>Comparative genomics of chytrid fungi reveal insights into the obligate biotrophic and pathogenic lifestyle of Synchytrium endobioticum.</title>
        <authorList>
            <person name="van de Vossenberg B.T.L.H."/>
            <person name="Warris S."/>
            <person name="Nguyen H.D.T."/>
            <person name="van Gent-Pelzer M.P.E."/>
            <person name="Joly D.L."/>
            <person name="van de Geest H.C."/>
            <person name="Bonants P.J.M."/>
            <person name="Smith D.S."/>
            <person name="Levesque C.A."/>
            <person name="van der Lee T.A.J."/>
        </authorList>
    </citation>
    <scope>NUCLEOTIDE SEQUENCE [LARGE SCALE GENOMIC DNA]</scope>
    <source>
        <strain evidence="12 13">CBS 809.83</strain>
    </source>
</reference>
<name>A0A507DSW7_9FUNG</name>
<dbReference type="Proteomes" id="UP000318582">
    <property type="component" value="Unassembled WGS sequence"/>
</dbReference>
<keyword evidence="9" id="KW-0496">Mitochondrion</keyword>
<keyword evidence="6" id="KW-0249">Electron transport</keyword>
<dbReference type="PROSITE" id="PS51085">
    <property type="entry name" value="2FE2S_FER_2"/>
    <property type="match status" value="1"/>
</dbReference>
<keyword evidence="13" id="KW-1185">Reference proteome</keyword>
<dbReference type="InterPro" id="IPR018298">
    <property type="entry name" value="Adrenodoxin_Fe-S_BS"/>
</dbReference>
<dbReference type="PRINTS" id="PR00355">
    <property type="entry name" value="ADRENODOXIN"/>
</dbReference>
<evidence type="ECO:0000313" key="12">
    <source>
        <dbReference type="EMBL" id="TPX54823.1"/>
    </source>
</evidence>
<evidence type="ECO:0000256" key="1">
    <source>
        <dbReference type="ARBA" id="ARBA00004173"/>
    </source>
</evidence>
<evidence type="ECO:0000256" key="10">
    <source>
        <dbReference type="ARBA" id="ARBA00034078"/>
    </source>
</evidence>
<keyword evidence="4" id="KW-0001">2Fe-2S</keyword>
<evidence type="ECO:0000256" key="8">
    <source>
        <dbReference type="ARBA" id="ARBA00023014"/>
    </source>
</evidence>
<dbReference type="AlphaFoldDB" id="A0A507DSW7"/>
<dbReference type="SUPFAM" id="SSF54292">
    <property type="entry name" value="2Fe-2S ferredoxin-like"/>
    <property type="match status" value="1"/>
</dbReference>
<dbReference type="Gene3D" id="3.10.20.30">
    <property type="match status" value="1"/>
</dbReference>
<keyword evidence="3" id="KW-0813">Transport</keyword>
<comment type="similarity">
    <text evidence="2">Belongs to the adrenodoxin/putidaredoxin family.</text>
</comment>
<dbReference type="GO" id="GO:0005739">
    <property type="term" value="C:mitochondrion"/>
    <property type="evidence" value="ECO:0007669"/>
    <property type="project" value="UniProtKB-SubCell"/>
</dbReference>
<sequence length="171" mass="18744">MLRACTRLSSLLSPSRAGPVRRTTLSCLPTITLRVPTASFRSAAILQHTEIVKPKPGEGLKVNYVTPEGERITVLANEGDNLLDLAHAYDVDLEGACEGSLACSTCHVIVEDKYYDMLEEPSDEENDMLDLAFGLTETSRLGCQVCMTKELDGITVKLPSATRNMQVDKER</sequence>
<evidence type="ECO:0000256" key="2">
    <source>
        <dbReference type="ARBA" id="ARBA00010914"/>
    </source>
</evidence>
<evidence type="ECO:0000313" key="13">
    <source>
        <dbReference type="Proteomes" id="UP000318582"/>
    </source>
</evidence>
<organism evidence="12 13">
    <name type="scientific">Powellomyces hirtus</name>
    <dbReference type="NCBI Taxonomy" id="109895"/>
    <lineage>
        <taxon>Eukaryota</taxon>
        <taxon>Fungi</taxon>
        <taxon>Fungi incertae sedis</taxon>
        <taxon>Chytridiomycota</taxon>
        <taxon>Chytridiomycota incertae sedis</taxon>
        <taxon>Chytridiomycetes</taxon>
        <taxon>Spizellomycetales</taxon>
        <taxon>Powellomycetaceae</taxon>
        <taxon>Powellomyces</taxon>
    </lineage>
</organism>
<comment type="subcellular location">
    <subcellularLocation>
        <location evidence="1">Mitochondrion</location>
    </subcellularLocation>
</comment>
<evidence type="ECO:0000256" key="9">
    <source>
        <dbReference type="ARBA" id="ARBA00023128"/>
    </source>
</evidence>
<dbReference type="STRING" id="109895.A0A507DSW7"/>
<keyword evidence="7" id="KW-0408">Iron</keyword>
<dbReference type="GO" id="GO:0140647">
    <property type="term" value="P:P450-containing electron transport chain"/>
    <property type="evidence" value="ECO:0007669"/>
    <property type="project" value="InterPro"/>
</dbReference>
<dbReference type="InterPro" id="IPR036010">
    <property type="entry name" value="2Fe-2S_ferredoxin-like_sf"/>
</dbReference>
<evidence type="ECO:0000256" key="7">
    <source>
        <dbReference type="ARBA" id="ARBA00023004"/>
    </source>
</evidence>